<reference evidence="2 3" key="1">
    <citation type="submission" date="2021-01" db="EMBL/GenBank/DDBJ databases">
        <title>Whole genome shotgun sequence of Catellatospora bangladeshensis NBRC 107357.</title>
        <authorList>
            <person name="Komaki H."/>
            <person name="Tamura T."/>
        </authorList>
    </citation>
    <scope>NUCLEOTIDE SEQUENCE [LARGE SCALE GENOMIC DNA]</scope>
    <source>
        <strain evidence="2 3">NBRC 107357</strain>
    </source>
</reference>
<dbReference type="CDD" id="cd07043">
    <property type="entry name" value="STAS_anti-anti-sigma_factors"/>
    <property type="match status" value="1"/>
</dbReference>
<comment type="caution">
    <text evidence="2">The sequence shown here is derived from an EMBL/GenBank/DDBJ whole genome shotgun (WGS) entry which is preliminary data.</text>
</comment>
<dbReference type="EMBL" id="BONF01000019">
    <property type="protein sequence ID" value="GIF82197.1"/>
    <property type="molecule type" value="Genomic_DNA"/>
</dbReference>
<keyword evidence="3" id="KW-1185">Reference proteome</keyword>
<evidence type="ECO:0000259" key="1">
    <source>
        <dbReference type="PROSITE" id="PS50801"/>
    </source>
</evidence>
<organism evidence="2 3">
    <name type="scientific">Catellatospora bangladeshensis</name>
    <dbReference type="NCBI Taxonomy" id="310355"/>
    <lineage>
        <taxon>Bacteria</taxon>
        <taxon>Bacillati</taxon>
        <taxon>Actinomycetota</taxon>
        <taxon>Actinomycetes</taxon>
        <taxon>Micromonosporales</taxon>
        <taxon>Micromonosporaceae</taxon>
        <taxon>Catellatospora</taxon>
    </lineage>
</organism>
<dbReference type="Gene3D" id="3.30.750.24">
    <property type="entry name" value="STAS domain"/>
    <property type="match status" value="1"/>
</dbReference>
<dbReference type="Proteomes" id="UP000601223">
    <property type="component" value="Unassembled WGS sequence"/>
</dbReference>
<dbReference type="GO" id="GO:0043856">
    <property type="term" value="F:anti-sigma factor antagonist activity"/>
    <property type="evidence" value="ECO:0007669"/>
    <property type="project" value="TreeGrafter"/>
</dbReference>
<dbReference type="InterPro" id="IPR036513">
    <property type="entry name" value="STAS_dom_sf"/>
</dbReference>
<proteinExistence type="predicted"/>
<sequence>MNETVATATAQAVPLVEVQVKGVFDAQAAPGVNRLLEEALELRPQQIVIDLAECETIDAAGILLLLDAHRRAVRDGGTVALRSPNASTRRSLRLARLDRMLQILPYQQGRVVA</sequence>
<dbReference type="SUPFAM" id="SSF52091">
    <property type="entry name" value="SpoIIaa-like"/>
    <property type="match status" value="1"/>
</dbReference>
<dbReference type="PROSITE" id="PS50801">
    <property type="entry name" value="STAS"/>
    <property type="match status" value="1"/>
</dbReference>
<dbReference type="PANTHER" id="PTHR33495:SF2">
    <property type="entry name" value="ANTI-SIGMA FACTOR ANTAGONIST TM_1081-RELATED"/>
    <property type="match status" value="1"/>
</dbReference>
<name>A0A8J3NII7_9ACTN</name>
<dbReference type="InterPro" id="IPR002645">
    <property type="entry name" value="STAS_dom"/>
</dbReference>
<feature type="domain" description="STAS" evidence="1">
    <location>
        <begin position="18"/>
        <end position="113"/>
    </location>
</feature>
<gene>
    <name evidence="2" type="ORF">Cba03nite_35460</name>
</gene>
<dbReference type="RefSeq" id="WP_203747051.1">
    <property type="nucleotide sequence ID" value="NZ_BONF01000019.1"/>
</dbReference>
<dbReference type="AlphaFoldDB" id="A0A8J3NII7"/>
<evidence type="ECO:0000313" key="2">
    <source>
        <dbReference type="EMBL" id="GIF82197.1"/>
    </source>
</evidence>
<evidence type="ECO:0000313" key="3">
    <source>
        <dbReference type="Proteomes" id="UP000601223"/>
    </source>
</evidence>
<dbReference type="Pfam" id="PF13466">
    <property type="entry name" value="STAS_2"/>
    <property type="match status" value="1"/>
</dbReference>
<dbReference type="InterPro" id="IPR058548">
    <property type="entry name" value="MlaB-like_STAS"/>
</dbReference>
<dbReference type="PANTHER" id="PTHR33495">
    <property type="entry name" value="ANTI-SIGMA FACTOR ANTAGONIST TM_1081-RELATED-RELATED"/>
    <property type="match status" value="1"/>
</dbReference>
<protein>
    <recommendedName>
        <fullName evidence="1">STAS domain-containing protein</fullName>
    </recommendedName>
</protein>
<accession>A0A8J3NII7</accession>